<dbReference type="Pfam" id="PF13409">
    <property type="entry name" value="GST_N_2"/>
    <property type="match status" value="1"/>
</dbReference>
<dbReference type="CDD" id="cd03046">
    <property type="entry name" value="GST_N_GTT1_like"/>
    <property type="match status" value="1"/>
</dbReference>
<dbReference type="PROSITE" id="PS50405">
    <property type="entry name" value="GST_CTER"/>
    <property type="match status" value="1"/>
</dbReference>
<keyword evidence="4" id="KW-1185">Reference proteome</keyword>
<dbReference type="SUPFAM" id="SSF52833">
    <property type="entry name" value="Thioredoxin-like"/>
    <property type="match status" value="1"/>
</dbReference>
<dbReference type="SFLD" id="SFLDG00358">
    <property type="entry name" value="Main_(cytGST)"/>
    <property type="match status" value="1"/>
</dbReference>
<gene>
    <name evidence="3" type="ORF">PM02_07545</name>
</gene>
<dbReference type="InterPro" id="IPR036249">
    <property type="entry name" value="Thioredoxin-like_sf"/>
</dbReference>
<dbReference type="InterPro" id="IPR004045">
    <property type="entry name" value="Glutathione_S-Trfase_N"/>
</dbReference>
<dbReference type="InterPro" id="IPR040079">
    <property type="entry name" value="Glutathione_S-Trfase"/>
</dbReference>
<organism evidence="3 4">
    <name type="scientific">Sulfitobacter mediterraneus</name>
    <dbReference type="NCBI Taxonomy" id="83219"/>
    <lineage>
        <taxon>Bacteria</taxon>
        <taxon>Pseudomonadati</taxon>
        <taxon>Pseudomonadota</taxon>
        <taxon>Alphaproteobacteria</taxon>
        <taxon>Rhodobacterales</taxon>
        <taxon>Roseobacteraceae</taxon>
        <taxon>Sulfitobacter</taxon>
    </lineage>
</organism>
<dbReference type="RefSeq" id="WP_037906883.1">
    <property type="nucleotide sequence ID" value="NZ_JEMU01000005.1"/>
</dbReference>
<dbReference type="EMBL" id="JEMU01000005">
    <property type="protein sequence ID" value="KAJ03667.1"/>
    <property type="molecule type" value="Genomic_DNA"/>
</dbReference>
<protein>
    <submittedName>
        <fullName evidence="3">Glutathione S-transferase</fullName>
    </submittedName>
</protein>
<dbReference type="Proteomes" id="UP000027337">
    <property type="component" value="Unassembled WGS sequence"/>
</dbReference>
<evidence type="ECO:0000259" key="1">
    <source>
        <dbReference type="PROSITE" id="PS50404"/>
    </source>
</evidence>
<dbReference type="PROSITE" id="PS50404">
    <property type="entry name" value="GST_NTER"/>
    <property type="match status" value="1"/>
</dbReference>
<dbReference type="STRING" id="83219.PM02_07545"/>
<dbReference type="InterPro" id="IPR036282">
    <property type="entry name" value="Glutathione-S-Trfase_C_sf"/>
</dbReference>
<dbReference type="Gene3D" id="1.20.1050.10">
    <property type="match status" value="1"/>
</dbReference>
<dbReference type="SUPFAM" id="SSF47616">
    <property type="entry name" value="GST C-terminal domain-like"/>
    <property type="match status" value="1"/>
</dbReference>
<dbReference type="AlphaFoldDB" id="A0A061SS35"/>
<accession>A0A061SS35</accession>
<evidence type="ECO:0000313" key="4">
    <source>
        <dbReference type="Proteomes" id="UP000027337"/>
    </source>
</evidence>
<dbReference type="GO" id="GO:0016740">
    <property type="term" value="F:transferase activity"/>
    <property type="evidence" value="ECO:0007669"/>
    <property type="project" value="UniProtKB-KW"/>
</dbReference>
<dbReference type="PANTHER" id="PTHR44051">
    <property type="entry name" value="GLUTATHIONE S-TRANSFERASE-RELATED"/>
    <property type="match status" value="1"/>
</dbReference>
<feature type="domain" description="GST C-terminal" evidence="2">
    <location>
        <begin position="79"/>
        <end position="199"/>
    </location>
</feature>
<dbReference type="PANTHER" id="PTHR44051:SF8">
    <property type="entry name" value="GLUTATHIONE S-TRANSFERASE GSTA"/>
    <property type="match status" value="1"/>
</dbReference>
<evidence type="ECO:0000313" key="3">
    <source>
        <dbReference type="EMBL" id="KAJ03667.1"/>
    </source>
</evidence>
<keyword evidence="3" id="KW-0808">Transferase</keyword>
<dbReference type="eggNOG" id="COG0625">
    <property type="taxonomic scope" value="Bacteria"/>
</dbReference>
<dbReference type="SFLD" id="SFLDS00019">
    <property type="entry name" value="Glutathione_Transferase_(cytos"/>
    <property type="match status" value="1"/>
</dbReference>
<sequence length="199" mass="21811">MYKVIGATKSRAFRVMWMLEELGQGYVQIAAPPRSEEALKHNPSGKIPALVDGDDVLTDSVAIMTYLGDKHGMLTAPAGTPARARQDAMTFWLIDEFDAILWAAAKHSFVFPEALRMPQIKDSLKAEFGRAAGLLSERLEGPFLMGDQMTHADILAVHCINWSIGAGFPRVDDKLNTWAKGLRDRDAFKAAQAKEPAAA</sequence>
<name>A0A061SS35_9RHOB</name>
<proteinExistence type="predicted"/>
<comment type="caution">
    <text evidence="3">The sequence shown here is derived from an EMBL/GenBank/DDBJ whole genome shotgun (WGS) entry which is preliminary data.</text>
</comment>
<feature type="domain" description="GST N-terminal" evidence="1">
    <location>
        <begin position="1"/>
        <end position="75"/>
    </location>
</feature>
<evidence type="ECO:0000259" key="2">
    <source>
        <dbReference type="PROSITE" id="PS50405"/>
    </source>
</evidence>
<dbReference type="Gene3D" id="3.40.30.10">
    <property type="entry name" value="Glutaredoxin"/>
    <property type="match status" value="1"/>
</dbReference>
<reference evidence="3 4" key="1">
    <citation type="journal article" date="2014" name="Genome Announc.">
        <title>Draft Genome Sequences of Two Isolates of the Roseobacter Group, Sulfitobacter sp. Strains 3SOLIMAR09 and 1FIGIMAR09, from Harbors of Mallorca Island (Mediterranean Sea).</title>
        <authorList>
            <person name="Mas-Llado M."/>
            <person name="Pina-Villalonga J.M."/>
            <person name="Brunet-Galmes I."/>
            <person name="Nogales B."/>
            <person name="Bosch R."/>
        </authorList>
    </citation>
    <scope>NUCLEOTIDE SEQUENCE [LARGE SCALE GENOMIC DNA]</scope>
    <source>
        <strain evidence="3 4">1FIGIMAR09</strain>
    </source>
</reference>
<dbReference type="InterPro" id="IPR010987">
    <property type="entry name" value="Glutathione-S-Trfase_C-like"/>
</dbReference>